<reference evidence="2" key="2">
    <citation type="submission" date="2021-04" db="EMBL/GenBank/DDBJ databases">
        <authorList>
            <person name="Gilroy R."/>
        </authorList>
    </citation>
    <scope>NUCLEOTIDE SEQUENCE</scope>
    <source>
        <strain evidence="2">5790</strain>
    </source>
</reference>
<proteinExistence type="predicted"/>
<protein>
    <submittedName>
        <fullName evidence="2">Uncharacterized protein</fullName>
    </submittedName>
</protein>
<evidence type="ECO:0000256" key="1">
    <source>
        <dbReference type="SAM" id="MobiDB-lite"/>
    </source>
</evidence>
<dbReference type="EMBL" id="DXIJ01000045">
    <property type="protein sequence ID" value="HIV85627.1"/>
    <property type="molecule type" value="Genomic_DNA"/>
</dbReference>
<evidence type="ECO:0000313" key="3">
    <source>
        <dbReference type="Proteomes" id="UP000824162"/>
    </source>
</evidence>
<dbReference type="Gene3D" id="1.20.5.2950">
    <property type="match status" value="1"/>
</dbReference>
<organism evidence="2 3">
    <name type="scientific">Candidatus Monoglobus merdigallinarum</name>
    <dbReference type="NCBI Taxonomy" id="2838698"/>
    <lineage>
        <taxon>Bacteria</taxon>
        <taxon>Bacillati</taxon>
        <taxon>Bacillota</taxon>
        <taxon>Clostridia</taxon>
        <taxon>Monoglobales</taxon>
        <taxon>Monoglobaceae</taxon>
        <taxon>Monoglobus</taxon>
    </lineage>
</organism>
<reference evidence="2" key="1">
    <citation type="journal article" date="2021" name="PeerJ">
        <title>Extensive microbial diversity within the chicken gut microbiome revealed by metagenomics and culture.</title>
        <authorList>
            <person name="Gilroy R."/>
            <person name="Ravi A."/>
            <person name="Getino M."/>
            <person name="Pursley I."/>
            <person name="Horton D.L."/>
            <person name="Alikhan N.F."/>
            <person name="Baker D."/>
            <person name="Gharbi K."/>
            <person name="Hall N."/>
            <person name="Watson M."/>
            <person name="Adriaenssens E.M."/>
            <person name="Foster-Nyarko E."/>
            <person name="Jarju S."/>
            <person name="Secka A."/>
            <person name="Antonio M."/>
            <person name="Oren A."/>
            <person name="Chaudhuri R.R."/>
            <person name="La Ragione R."/>
            <person name="Hildebrand F."/>
            <person name="Pallen M.J."/>
        </authorList>
    </citation>
    <scope>NUCLEOTIDE SEQUENCE</scope>
    <source>
        <strain evidence="2">5790</strain>
    </source>
</reference>
<feature type="region of interest" description="Disordered" evidence="1">
    <location>
        <begin position="1"/>
        <end position="24"/>
    </location>
</feature>
<gene>
    <name evidence="2" type="ORF">H9900_02320</name>
</gene>
<dbReference type="AlphaFoldDB" id="A0A9D1PPP6"/>
<sequence length="103" mass="11244">MPTEAINKLTAAEEAAESEEREAHTRAAEIINDANALAEDIIAGAEKRAAQIISDAEKKIEIMNADSEAEAERGLSEKVRALRDGIKKTDRDILDIIVDTLEK</sequence>
<accession>A0A9D1PPP6</accession>
<comment type="caution">
    <text evidence="2">The sequence shown here is derived from an EMBL/GenBank/DDBJ whole genome shotgun (WGS) entry which is preliminary data.</text>
</comment>
<dbReference type="Proteomes" id="UP000824162">
    <property type="component" value="Unassembled WGS sequence"/>
</dbReference>
<name>A0A9D1PPP6_9FIRM</name>
<evidence type="ECO:0000313" key="2">
    <source>
        <dbReference type="EMBL" id="HIV85627.1"/>
    </source>
</evidence>